<dbReference type="Gene3D" id="3.30.1360.120">
    <property type="entry name" value="Probable tRNA modification gtpase trme, domain 1"/>
    <property type="match status" value="1"/>
</dbReference>
<dbReference type="PANTHER" id="PTHR22602">
    <property type="entry name" value="TRANSFERASE CAF17, MITOCHONDRIAL-RELATED"/>
    <property type="match status" value="1"/>
</dbReference>
<dbReference type="Proteomes" id="UP000232875">
    <property type="component" value="Unassembled WGS sequence"/>
</dbReference>
<keyword evidence="3" id="KW-0496">Mitochondrion</keyword>
<protein>
    <submittedName>
        <fullName evidence="7">Caf17p</fullName>
    </submittedName>
</protein>
<proteinExistence type="inferred from homology"/>
<evidence type="ECO:0000256" key="3">
    <source>
        <dbReference type="ARBA" id="ARBA00023128"/>
    </source>
</evidence>
<dbReference type="Pfam" id="PF25455">
    <property type="entry name" value="Beta-barrel_CAF17_C"/>
    <property type="match status" value="1"/>
</dbReference>
<dbReference type="GO" id="GO:0005759">
    <property type="term" value="C:mitochondrial matrix"/>
    <property type="evidence" value="ECO:0007669"/>
    <property type="project" value="TreeGrafter"/>
</dbReference>
<dbReference type="OrthoDB" id="191995at2759"/>
<dbReference type="InterPro" id="IPR027266">
    <property type="entry name" value="TrmE/GcvT-like"/>
</dbReference>
<dbReference type="STRING" id="2020962.A0A2N1J8Q2"/>
<keyword evidence="8" id="KW-1185">Reference proteome</keyword>
<dbReference type="AlphaFoldDB" id="A0A2N1J8Q2"/>
<organism evidence="7 8">
    <name type="scientific">Malassezia vespertilionis</name>
    <dbReference type="NCBI Taxonomy" id="2020962"/>
    <lineage>
        <taxon>Eukaryota</taxon>
        <taxon>Fungi</taxon>
        <taxon>Dikarya</taxon>
        <taxon>Basidiomycota</taxon>
        <taxon>Ustilaginomycotina</taxon>
        <taxon>Malasseziomycetes</taxon>
        <taxon>Malasseziales</taxon>
        <taxon>Malasseziaceae</taxon>
        <taxon>Malassezia</taxon>
    </lineage>
</organism>
<name>A0A2N1J8Q2_9BASI</name>
<dbReference type="EMBL" id="KZ454993">
    <property type="protein sequence ID" value="PKI82842.1"/>
    <property type="molecule type" value="Genomic_DNA"/>
</dbReference>
<dbReference type="Gene3D" id="2.40.30.160">
    <property type="match status" value="1"/>
</dbReference>
<dbReference type="GeneID" id="80903253"/>
<evidence type="ECO:0000259" key="6">
    <source>
        <dbReference type="Pfam" id="PF25455"/>
    </source>
</evidence>
<evidence type="ECO:0000313" key="8">
    <source>
        <dbReference type="Proteomes" id="UP000232875"/>
    </source>
</evidence>
<dbReference type="NCBIfam" id="TIGR03317">
    <property type="entry name" value="ygfZ_signature"/>
    <property type="match status" value="1"/>
</dbReference>
<evidence type="ECO:0000256" key="2">
    <source>
        <dbReference type="ARBA" id="ARBA00022946"/>
    </source>
</evidence>
<accession>A0A2N1J8Q2</accession>
<feature type="region of interest" description="Disordered" evidence="5">
    <location>
        <begin position="360"/>
        <end position="380"/>
    </location>
</feature>
<gene>
    <name evidence="7" type="primary">CAF17</name>
    <name evidence="7" type="ORF">MVES_003300</name>
</gene>
<evidence type="ECO:0000256" key="5">
    <source>
        <dbReference type="SAM" id="MobiDB-lite"/>
    </source>
</evidence>
<dbReference type="InterPro" id="IPR057460">
    <property type="entry name" value="CAF17_C"/>
</dbReference>
<dbReference type="GO" id="GO:0016226">
    <property type="term" value="P:iron-sulfur cluster assembly"/>
    <property type="evidence" value="ECO:0007669"/>
    <property type="project" value="TreeGrafter"/>
</dbReference>
<keyword evidence="2" id="KW-0809">Transit peptide</keyword>
<reference evidence="7 8" key="1">
    <citation type="submission" date="2017-10" db="EMBL/GenBank/DDBJ databases">
        <title>A novel species of cold-tolerant Malassezia isolated from bats.</title>
        <authorList>
            <person name="Lorch J.M."/>
            <person name="Palmer J.M."/>
            <person name="Vanderwolf K.J."/>
            <person name="Schmidt K.Z."/>
            <person name="Verant M.L."/>
            <person name="Weller T.J."/>
            <person name="Blehert D.S."/>
        </authorList>
    </citation>
    <scope>NUCLEOTIDE SEQUENCE [LARGE SCALE GENOMIC DNA]</scope>
    <source>
        <strain evidence="7 8">NWHC:44797-103</strain>
    </source>
</reference>
<dbReference type="SUPFAM" id="SSF103025">
    <property type="entry name" value="Folate-binding domain"/>
    <property type="match status" value="1"/>
</dbReference>
<sequence>MLQRARQSVLTRALSTAARAPLCVAPVPFRGLYALEGRDTFKFLQGCMTNNVTTLERCMAEPPALAQQYTFYTGFLNPQGRVIADAFLHLVPGAQEPSVLLEADTRVMPELIKFLRRFKLRSKFRMQDVSDDWQVMQVWGARHAPDHPAVAASEALIYKDIRAPTMGWRVLVLSSKTPPQLPEMHVVSAEEYTVHRMLCGVPEGPDEIIPNSSLPLESCMDYMHGGTLRTALTKVDFRKGCYIGQELTARTYFTGLTRKRVMPFMLTHIDSPRPTQVAVESAWQGSAPKSGSDLRFNLGANAGDEKKNARPARTRSAGRYLSGIHNLGLGLLRLEQVDKTHEDDRSFLSVQATEDQPLRVTPWTPDWWPEANDTQAAKDA</sequence>
<dbReference type="RefSeq" id="XP_056064531.1">
    <property type="nucleotide sequence ID" value="XM_056208556.1"/>
</dbReference>
<evidence type="ECO:0000313" key="7">
    <source>
        <dbReference type="EMBL" id="PKI82842.1"/>
    </source>
</evidence>
<evidence type="ECO:0000256" key="1">
    <source>
        <dbReference type="ARBA" id="ARBA00004173"/>
    </source>
</evidence>
<dbReference type="InterPro" id="IPR045179">
    <property type="entry name" value="YgfZ/GcvT"/>
</dbReference>
<comment type="similarity">
    <text evidence="4">Belongs to the GcvT family. CAF17/IBA57 subfamily.</text>
</comment>
<dbReference type="InterPro" id="IPR017703">
    <property type="entry name" value="YgfZ/GCV_T_CS"/>
</dbReference>
<feature type="domain" description="CAF17 C-terminal" evidence="6">
    <location>
        <begin position="258"/>
        <end position="369"/>
    </location>
</feature>
<dbReference type="PANTHER" id="PTHR22602:SF0">
    <property type="entry name" value="TRANSFERASE CAF17, MITOCHONDRIAL-RELATED"/>
    <property type="match status" value="1"/>
</dbReference>
<evidence type="ECO:0000256" key="4">
    <source>
        <dbReference type="ARBA" id="ARBA00093447"/>
    </source>
</evidence>
<comment type="subcellular location">
    <subcellularLocation>
        <location evidence="1">Mitochondrion</location>
    </subcellularLocation>
</comment>